<dbReference type="OrthoDB" id="9784339at2"/>
<evidence type="ECO:0000259" key="5">
    <source>
        <dbReference type="SMART" id="SM00226"/>
    </source>
</evidence>
<protein>
    <submittedName>
        <fullName evidence="6">Protein tyrosine phosphatase</fullName>
    </submittedName>
</protein>
<feature type="active site" evidence="4">
    <location>
        <position position="16"/>
    </location>
</feature>
<dbReference type="InterPro" id="IPR036196">
    <property type="entry name" value="Ptyr_pPase_sf"/>
</dbReference>
<dbReference type="EMBL" id="SMCO01000001">
    <property type="protein sequence ID" value="TCV90050.1"/>
    <property type="molecule type" value="Genomic_DNA"/>
</dbReference>
<dbReference type="PANTHER" id="PTHR47439">
    <property type="entry name" value="LOW MOLECULAR WEIGHT PHOSPHOTYROSINE PROTEIN PHOSPHATASE-RELATED"/>
    <property type="match status" value="1"/>
</dbReference>
<evidence type="ECO:0000256" key="4">
    <source>
        <dbReference type="PIRSR" id="PIRSR617867-1"/>
    </source>
</evidence>
<feature type="active site" description="Proton donor" evidence="4">
    <location>
        <position position="127"/>
    </location>
</feature>
<dbReference type="FunFam" id="3.40.50.2300:FF:000113">
    <property type="entry name" value="Low molecular weight protein-tyrosine-phosphatase"/>
    <property type="match status" value="1"/>
</dbReference>
<dbReference type="GO" id="GO:0004725">
    <property type="term" value="F:protein tyrosine phosphatase activity"/>
    <property type="evidence" value="ECO:0007669"/>
    <property type="project" value="InterPro"/>
</dbReference>
<keyword evidence="3" id="KW-0904">Protein phosphatase</keyword>
<proteinExistence type="inferred from homology"/>
<comment type="caution">
    <text evidence="6">The sequence shown here is derived from an EMBL/GenBank/DDBJ whole genome shotgun (WGS) entry which is preliminary data.</text>
</comment>
<dbReference type="PANTHER" id="PTHR47439:SF1">
    <property type="entry name" value="ACID PHOSPHATASE"/>
    <property type="match status" value="1"/>
</dbReference>
<gene>
    <name evidence="6" type="ORF">EDC63_10115</name>
</gene>
<organism evidence="6 7">
    <name type="scientific">Sulfurirhabdus autotrophica</name>
    <dbReference type="NCBI Taxonomy" id="1706046"/>
    <lineage>
        <taxon>Bacteria</taxon>
        <taxon>Pseudomonadati</taxon>
        <taxon>Pseudomonadota</taxon>
        <taxon>Betaproteobacteria</taxon>
        <taxon>Nitrosomonadales</taxon>
        <taxon>Sulfuricellaceae</taxon>
        <taxon>Sulfurirhabdus</taxon>
    </lineage>
</organism>
<evidence type="ECO:0000313" key="7">
    <source>
        <dbReference type="Proteomes" id="UP000295367"/>
    </source>
</evidence>
<keyword evidence="2" id="KW-0378">Hydrolase</keyword>
<evidence type="ECO:0000313" key="6">
    <source>
        <dbReference type="EMBL" id="TCV90050.1"/>
    </source>
</evidence>
<name>A0A4R3YDF9_9PROT</name>
<dbReference type="InterPro" id="IPR017867">
    <property type="entry name" value="Tyr_phospatase_low_mol_wt"/>
</dbReference>
<dbReference type="Pfam" id="PF01451">
    <property type="entry name" value="LMWPc"/>
    <property type="match status" value="1"/>
</dbReference>
<dbReference type="SUPFAM" id="SSF52788">
    <property type="entry name" value="Phosphotyrosine protein phosphatases I"/>
    <property type="match status" value="1"/>
</dbReference>
<comment type="similarity">
    <text evidence="1">Belongs to the low molecular weight phosphotyrosine protein phosphatase family.</text>
</comment>
<dbReference type="SMART" id="SM00226">
    <property type="entry name" value="LMWPc"/>
    <property type="match status" value="1"/>
</dbReference>
<dbReference type="InterPro" id="IPR023485">
    <property type="entry name" value="Ptyr_pPase"/>
</dbReference>
<feature type="domain" description="Phosphotyrosine protein phosphatase I" evidence="5">
    <location>
        <begin position="4"/>
        <end position="153"/>
    </location>
</feature>
<accession>A0A4R3YDF9</accession>
<evidence type="ECO:0000256" key="1">
    <source>
        <dbReference type="ARBA" id="ARBA00011063"/>
    </source>
</evidence>
<feature type="active site" description="Nucleophile" evidence="4">
    <location>
        <position position="10"/>
    </location>
</feature>
<dbReference type="Proteomes" id="UP000295367">
    <property type="component" value="Unassembled WGS sequence"/>
</dbReference>
<evidence type="ECO:0000256" key="3">
    <source>
        <dbReference type="ARBA" id="ARBA00022912"/>
    </source>
</evidence>
<dbReference type="PRINTS" id="PR00719">
    <property type="entry name" value="LMWPTPASE"/>
</dbReference>
<evidence type="ECO:0000256" key="2">
    <source>
        <dbReference type="ARBA" id="ARBA00022801"/>
    </source>
</evidence>
<keyword evidence="7" id="KW-1185">Reference proteome</keyword>
<dbReference type="AlphaFoldDB" id="A0A4R3YDF9"/>
<dbReference type="CDD" id="cd16343">
    <property type="entry name" value="LMWPTP"/>
    <property type="match status" value="1"/>
</dbReference>
<dbReference type="InterPro" id="IPR052995">
    <property type="entry name" value="LMW-PTP"/>
</dbReference>
<dbReference type="Gene3D" id="3.40.50.2300">
    <property type="match status" value="1"/>
</dbReference>
<reference evidence="6 7" key="1">
    <citation type="submission" date="2019-03" db="EMBL/GenBank/DDBJ databases">
        <title>Genomic Encyclopedia of Type Strains, Phase IV (KMG-IV): sequencing the most valuable type-strain genomes for metagenomic binning, comparative biology and taxonomic classification.</title>
        <authorList>
            <person name="Goeker M."/>
        </authorList>
    </citation>
    <scope>NUCLEOTIDE SEQUENCE [LARGE SCALE GENOMIC DNA]</scope>
    <source>
        <strain evidence="6 7">DSM 100309</strain>
    </source>
</reference>
<dbReference type="RefSeq" id="WP_124947966.1">
    <property type="nucleotide sequence ID" value="NZ_BHVT01000073.1"/>
</dbReference>
<sequence>MEKINVLFVCMGNICRSPTAEGVFRHVVETAGLKDSVLIDSAGTISSHVGDSPDRRAQQTATRRGYDLSKIRGRKVCLEDFNEFDFILAMDEDNLANLQRICPQEHSHKLKLFLAFSQKFHCKEVPDPYYGGSQGFENVLDMIEDGAKGLLEEIVAHRI</sequence>